<accession>A0A0B1ZMT2</accession>
<evidence type="ECO:0008006" key="4">
    <source>
        <dbReference type="Google" id="ProtNLM"/>
    </source>
</evidence>
<keyword evidence="1" id="KW-0732">Signal</keyword>
<sequence>MRLSGKAFSLLALAATVALPGCVSPVGPVEVTRFHAPDVAMLGGGTIHVEPAEGQADDMEFRTYANAVMRELTRLGYSEPIPGQDTGEQVAVLSLERHRYQPQRGSNPVSVGVGGSTGSYGSGVGVGVGIDLSGPPPEQVDTKIAVTIMERASGRHLWEGRASFTVRADSPLAQTPLGAAKMTEALFKGFPGESGETILVK</sequence>
<feature type="chain" id="PRO_5002084797" description="DUF4136 domain-containing protein" evidence="1">
    <location>
        <begin position="21"/>
        <end position="201"/>
    </location>
</feature>
<feature type="signal peptide" evidence="1">
    <location>
        <begin position="1"/>
        <end position="20"/>
    </location>
</feature>
<name>A0A0B1ZMT2_9SPHN</name>
<gene>
    <name evidence="2" type="ORF">LK12_08195</name>
</gene>
<keyword evidence="3" id="KW-1185">Reference proteome</keyword>
<dbReference type="STRING" id="1348853.LK12_08195"/>
<proteinExistence type="predicted"/>
<organism evidence="2 3">
    <name type="scientific">Novosphingobium malaysiense</name>
    <dbReference type="NCBI Taxonomy" id="1348853"/>
    <lineage>
        <taxon>Bacteria</taxon>
        <taxon>Pseudomonadati</taxon>
        <taxon>Pseudomonadota</taxon>
        <taxon>Alphaproteobacteria</taxon>
        <taxon>Sphingomonadales</taxon>
        <taxon>Sphingomonadaceae</taxon>
        <taxon>Novosphingobium</taxon>
    </lineage>
</organism>
<protein>
    <recommendedName>
        <fullName evidence="4">DUF4136 domain-containing protein</fullName>
    </recommendedName>
</protein>
<evidence type="ECO:0000313" key="3">
    <source>
        <dbReference type="Proteomes" id="UP000031057"/>
    </source>
</evidence>
<comment type="caution">
    <text evidence="2">The sequence shown here is derived from an EMBL/GenBank/DDBJ whole genome shotgun (WGS) entry which is preliminary data.</text>
</comment>
<evidence type="ECO:0000313" key="2">
    <source>
        <dbReference type="EMBL" id="KHK91896.1"/>
    </source>
</evidence>
<dbReference type="EMBL" id="JTDI01000003">
    <property type="protein sequence ID" value="KHK91896.1"/>
    <property type="molecule type" value="Genomic_DNA"/>
</dbReference>
<reference evidence="2 3" key="1">
    <citation type="submission" date="2014-10" db="EMBL/GenBank/DDBJ databases">
        <title>Genome sequence of Novosphingobium malaysiense MUSC 273(T).</title>
        <authorList>
            <person name="Lee L.-H."/>
        </authorList>
    </citation>
    <scope>NUCLEOTIDE SEQUENCE [LARGE SCALE GENOMIC DNA]</scope>
    <source>
        <strain evidence="2 3">MUSC 273</strain>
    </source>
</reference>
<dbReference type="AlphaFoldDB" id="A0A0B1ZMT2"/>
<dbReference type="OrthoDB" id="7428103at2"/>
<evidence type="ECO:0000256" key="1">
    <source>
        <dbReference type="SAM" id="SignalP"/>
    </source>
</evidence>
<dbReference type="Proteomes" id="UP000031057">
    <property type="component" value="Unassembled WGS sequence"/>
</dbReference>